<gene>
    <name evidence="5" type="ORF">EDD60_102195</name>
</gene>
<dbReference type="Gene3D" id="1.10.10.60">
    <property type="entry name" value="Homeodomain-like"/>
    <property type="match status" value="2"/>
</dbReference>
<dbReference type="InterPro" id="IPR020449">
    <property type="entry name" value="Tscrpt_reg_AraC-type_HTH"/>
</dbReference>
<name>A0A4R3Z9X5_9FIRM</name>
<protein>
    <submittedName>
        <fullName evidence="5">AraC-like DNA-binding protein</fullName>
    </submittedName>
</protein>
<dbReference type="InterPro" id="IPR009057">
    <property type="entry name" value="Homeodomain-like_sf"/>
</dbReference>
<keyword evidence="1" id="KW-0805">Transcription regulation</keyword>
<proteinExistence type="predicted"/>
<dbReference type="AlphaFoldDB" id="A0A4R3Z9X5"/>
<dbReference type="PRINTS" id="PR00032">
    <property type="entry name" value="HTHARAC"/>
</dbReference>
<comment type="caution">
    <text evidence="5">The sequence shown here is derived from an EMBL/GenBank/DDBJ whole genome shotgun (WGS) entry which is preliminary data.</text>
</comment>
<sequence>MLSKQEQRHIYYDHDLKIEAYQLSGIVQKFPNHFHEYYVIGFIKGGRRHLQCKGQEYDLASKDMILFNPHDNHFCAPINDELLDYRAVNINKDIMQKMVYQITGQDYLPYFKQNVVYQCDISTSIDELYHAIVHQADKLKKEETFFFLLEQILKDYSAPFQDVALPQPRIEIQYLCDYMNEHYQENINLDDLCSMTHFSQSYLLRTFTKQVGISPYRYLQTIRIDQSKKLLESGIPPVEVAHLTGFSDQSHFTNFFKEFIGITPKQYQNIFKEGDEDE</sequence>
<dbReference type="GO" id="GO:0043565">
    <property type="term" value="F:sequence-specific DNA binding"/>
    <property type="evidence" value="ECO:0007669"/>
    <property type="project" value="InterPro"/>
</dbReference>
<dbReference type="InterPro" id="IPR050204">
    <property type="entry name" value="AraC_XylS_family_regulators"/>
</dbReference>
<dbReference type="GeneID" id="98914432"/>
<organism evidence="5 6">
    <name type="scientific">Longibaculum muris</name>
    <dbReference type="NCBI Taxonomy" id="1796628"/>
    <lineage>
        <taxon>Bacteria</taxon>
        <taxon>Bacillati</taxon>
        <taxon>Bacillota</taxon>
        <taxon>Erysipelotrichia</taxon>
        <taxon>Erysipelotrichales</taxon>
        <taxon>Coprobacillaceae</taxon>
        <taxon>Longibaculum</taxon>
    </lineage>
</organism>
<evidence type="ECO:0000256" key="1">
    <source>
        <dbReference type="ARBA" id="ARBA00023015"/>
    </source>
</evidence>
<dbReference type="Proteomes" id="UP000295515">
    <property type="component" value="Unassembled WGS sequence"/>
</dbReference>
<evidence type="ECO:0000256" key="3">
    <source>
        <dbReference type="ARBA" id="ARBA00023163"/>
    </source>
</evidence>
<evidence type="ECO:0000259" key="4">
    <source>
        <dbReference type="PROSITE" id="PS01124"/>
    </source>
</evidence>
<keyword evidence="6" id="KW-1185">Reference proteome</keyword>
<dbReference type="PANTHER" id="PTHR46796:SF2">
    <property type="entry name" value="TRANSCRIPTIONAL REGULATORY PROTEIN"/>
    <property type="match status" value="1"/>
</dbReference>
<dbReference type="InterPro" id="IPR037923">
    <property type="entry name" value="HTH-like"/>
</dbReference>
<dbReference type="InterPro" id="IPR018060">
    <property type="entry name" value="HTH_AraC"/>
</dbReference>
<accession>A0A4R3Z9X5</accession>
<feature type="domain" description="HTH araC/xylS-type" evidence="4">
    <location>
        <begin position="173"/>
        <end position="270"/>
    </location>
</feature>
<dbReference type="RefSeq" id="WP_066443756.1">
    <property type="nucleotide sequence ID" value="NZ_JANKBF010000003.1"/>
</dbReference>
<evidence type="ECO:0000313" key="6">
    <source>
        <dbReference type="Proteomes" id="UP000295515"/>
    </source>
</evidence>
<evidence type="ECO:0000256" key="2">
    <source>
        <dbReference type="ARBA" id="ARBA00023125"/>
    </source>
</evidence>
<reference evidence="5 6" key="1">
    <citation type="submission" date="2019-03" db="EMBL/GenBank/DDBJ databases">
        <title>Genomic Encyclopedia of Type Strains, Phase IV (KMG-IV): sequencing the most valuable type-strain genomes for metagenomic binning, comparative biology and taxonomic classification.</title>
        <authorList>
            <person name="Goeker M."/>
        </authorList>
    </citation>
    <scope>NUCLEOTIDE SEQUENCE [LARGE SCALE GENOMIC DNA]</scope>
    <source>
        <strain evidence="5 6">DSM 29487</strain>
    </source>
</reference>
<dbReference type="SUPFAM" id="SSF46689">
    <property type="entry name" value="Homeodomain-like"/>
    <property type="match status" value="2"/>
</dbReference>
<dbReference type="InterPro" id="IPR003313">
    <property type="entry name" value="AraC-bd"/>
</dbReference>
<dbReference type="Pfam" id="PF12833">
    <property type="entry name" value="HTH_18"/>
    <property type="match status" value="1"/>
</dbReference>
<dbReference type="Pfam" id="PF02311">
    <property type="entry name" value="AraC_binding"/>
    <property type="match status" value="1"/>
</dbReference>
<dbReference type="PANTHER" id="PTHR46796">
    <property type="entry name" value="HTH-TYPE TRANSCRIPTIONAL ACTIVATOR RHAS-RELATED"/>
    <property type="match status" value="1"/>
</dbReference>
<dbReference type="SMART" id="SM00342">
    <property type="entry name" value="HTH_ARAC"/>
    <property type="match status" value="1"/>
</dbReference>
<dbReference type="PROSITE" id="PS01124">
    <property type="entry name" value="HTH_ARAC_FAMILY_2"/>
    <property type="match status" value="1"/>
</dbReference>
<evidence type="ECO:0000313" key="5">
    <source>
        <dbReference type="EMBL" id="TCW02230.1"/>
    </source>
</evidence>
<dbReference type="SUPFAM" id="SSF51215">
    <property type="entry name" value="Regulatory protein AraC"/>
    <property type="match status" value="1"/>
</dbReference>
<keyword evidence="3" id="KW-0804">Transcription</keyword>
<dbReference type="EMBL" id="SMCQ01000002">
    <property type="protein sequence ID" value="TCW02230.1"/>
    <property type="molecule type" value="Genomic_DNA"/>
</dbReference>
<dbReference type="GO" id="GO:0003700">
    <property type="term" value="F:DNA-binding transcription factor activity"/>
    <property type="evidence" value="ECO:0007669"/>
    <property type="project" value="InterPro"/>
</dbReference>
<keyword evidence="2 5" id="KW-0238">DNA-binding</keyword>